<dbReference type="EMBL" id="JOSX01000020">
    <property type="protein sequence ID" value="KEK14687.1"/>
    <property type="molecule type" value="Genomic_DNA"/>
</dbReference>
<dbReference type="SUPFAM" id="SSF56317">
    <property type="entry name" value="Carbon-nitrogen hydrolase"/>
    <property type="match status" value="1"/>
</dbReference>
<dbReference type="PANTHER" id="PTHR23088:SF27">
    <property type="entry name" value="DEAMINATED GLUTATHIONE AMIDASE"/>
    <property type="match status" value="1"/>
</dbReference>
<dbReference type="PROSITE" id="PS50263">
    <property type="entry name" value="CN_HYDROLASE"/>
    <property type="match status" value="1"/>
</dbReference>
<dbReference type="InterPro" id="IPR003010">
    <property type="entry name" value="C-N_Hydrolase"/>
</dbReference>
<evidence type="ECO:0000256" key="1">
    <source>
        <dbReference type="ARBA" id="ARBA00010613"/>
    </source>
</evidence>
<evidence type="ECO:0000313" key="4">
    <source>
        <dbReference type="Proteomes" id="UP000027731"/>
    </source>
</evidence>
<dbReference type="GO" id="GO:0016787">
    <property type="term" value="F:hydrolase activity"/>
    <property type="evidence" value="ECO:0007669"/>
    <property type="project" value="UniProtKB-KW"/>
</dbReference>
<organism evidence="3 4">
    <name type="scientific">Limosilactobacillus reuteri</name>
    <name type="common">Lactobacillus reuteri</name>
    <dbReference type="NCBI Taxonomy" id="1598"/>
    <lineage>
        <taxon>Bacteria</taxon>
        <taxon>Bacillati</taxon>
        <taxon>Bacillota</taxon>
        <taxon>Bacilli</taxon>
        <taxon>Lactobacillales</taxon>
        <taxon>Lactobacillaceae</taxon>
        <taxon>Limosilactobacillus</taxon>
    </lineage>
</organism>
<dbReference type="PANTHER" id="PTHR23088">
    <property type="entry name" value="NITRILASE-RELATED"/>
    <property type="match status" value="1"/>
</dbReference>
<dbReference type="Gene3D" id="3.60.110.10">
    <property type="entry name" value="Carbon-nitrogen hydrolase"/>
    <property type="match status" value="1"/>
</dbReference>
<feature type="domain" description="CN hydrolase" evidence="2">
    <location>
        <begin position="8"/>
        <end position="244"/>
    </location>
</feature>
<sequence>MEVKVMRRKVALAQLDIQLGNPAENYQKAKQAIEEAASHRADIVVLPEMWNTGYALDQLAELADENGQKTQQFLSKLALKNQINIVGGSVAVRNGQSFFNTTYVYDQNGNLISSYEKVHLFGLMNEDQYLEAGQKENHFKLAGIPSASFICYDLRFPEWIRTVARYGTDILYFPAEWPSKRIEQWKIMLRSRAIENQAFVVAVNRVGTDLANSFNGHSLVIDPLGQIIQDAGEVEQVSYAEIDLAQLAQVRGPIPVFKDRRPSLYH</sequence>
<evidence type="ECO:0000313" key="3">
    <source>
        <dbReference type="EMBL" id="KEK14687.1"/>
    </source>
</evidence>
<dbReference type="AlphaFoldDB" id="A0A073JNE0"/>
<protein>
    <submittedName>
        <fullName evidence="3">Hydrolase</fullName>
    </submittedName>
</protein>
<comment type="caution">
    <text evidence="3">The sequence shown here is derived from an EMBL/GenBank/DDBJ whole genome shotgun (WGS) entry which is preliminary data.</text>
</comment>
<dbReference type="Pfam" id="PF00795">
    <property type="entry name" value="CN_hydrolase"/>
    <property type="match status" value="1"/>
</dbReference>
<comment type="similarity">
    <text evidence="1">Belongs to the carbon-nitrogen hydrolase superfamily. NIT1/NIT2 family.</text>
</comment>
<dbReference type="PATRIC" id="fig|1598.90.peg.1853"/>
<proteinExistence type="inferred from homology"/>
<gene>
    <name evidence="3" type="ORF">LR3_02490</name>
</gene>
<keyword evidence="3" id="KW-0378">Hydrolase</keyword>
<dbReference type="CDD" id="cd07583">
    <property type="entry name" value="nitrilase_5"/>
    <property type="match status" value="1"/>
</dbReference>
<accession>A0A073JNE0</accession>
<dbReference type="Proteomes" id="UP000027731">
    <property type="component" value="Unassembled WGS sequence"/>
</dbReference>
<name>A0A073JNE0_LIMRT</name>
<reference evidence="3 4" key="1">
    <citation type="submission" date="2014-06" db="EMBL/GenBank/DDBJ databases">
        <title>Genetic determinant of reutericyclin biosynthesis of Lactobacillus reuteri.</title>
        <authorList>
            <person name="Lin X."/>
            <person name="Duar R."/>
            <person name="Walter J."/>
            <person name="Gaenzle M."/>
        </authorList>
    </citation>
    <scope>NUCLEOTIDE SEQUENCE [LARGE SCALE GENOMIC DNA]</scope>
    <source>
        <strain evidence="3 4">LTH2584</strain>
    </source>
</reference>
<dbReference type="InterPro" id="IPR036526">
    <property type="entry name" value="C-N_Hydrolase_sf"/>
</dbReference>
<evidence type="ECO:0000259" key="2">
    <source>
        <dbReference type="PROSITE" id="PS50263"/>
    </source>
</evidence>